<dbReference type="AlphaFoldDB" id="A0AAD8ES35"/>
<feature type="compositionally biased region" description="Basic and acidic residues" evidence="1">
    <location>
        <begin position="47"/>
        <end position="58"/>
    </location>
</feature>
<comment type="caution">
    <text evidence="3">The sequence shown here is derived from an EMBL/GenBank/DDBJ whole genome shotgun (WGS) entry which is preliminary data.</text>
</comment>
<keyword evidence="4" id="KW-1185">Reference proteome</keyword>
<feature type="region of interest" description="Disordered" evidence="1">
    <location>
        <begin position="33"/>
        <end position="58"/>
    </location>
</feature>
<keyword evidence="2" id="KW-1133">Transmembrane helix</keyword>
<name>A0AAD8ES35_DIPPU</name>
<reference evidence="3" key="2">
    <citation type="submission" date="2023-05" db="EMBL/GenBank/DDBJ databases">
        <authorList>
            <person name="Fouks B."/>
        </authorList>
    </citation>
    <scope>NUCLEOTIDE SEQUENCE</scope>
    <source>
        <strain evidence="3">Stay&amp;Tobe</strain>
        <tissue evidence="3">Testes</tissue>
    </source>
</reference>
<sequence length="232" mass="27068">SELISIVSSLWSTGVMSFLGGFLLTSIEHRSTDRSKKETAKKRHNTGRPEHRSTDRNKLRNCSIEEKGYEVQVHIHGFNLEQQTFKHMNPMSDLHNGNFRYYIVFSECWLFTRLYTQNFLVMNLRGRATSLTLQYAATMRDYEEQRTCIKFCFKLAKPIKISIDSCPTSFQMTKRKVMLLLVMKHGFMATIQKLNNSLRNGRVLHLHAPRKPDKFDRILFSRSGSSRLFPVP</sequence>
<feature type="non-terminal residue" evidence="3">
    <location>
        <position position="1"/>
    </location>
</feature>
<organism evidence="3 4">
    <name type="scientific">Diploptera punctata</name>
    <name type="common">Pacific beetle cockroach</name>
    <dbReference type="NCBI Taxonomy" id="6984"/>
    <lineage>
        <taxon>Eukaryota</taxon>
        <taxon>Metazoa</taxon>
        <taxon>Ecdysozoa</taxon>
        <taxon>Arthropoda</taxon>
        <taxon>Hexapoda</taxon>
        <taxon>Insecta</taxon>
        <taxon>Pterygota</taxon>
        <taxon>Neoptera</taxon>
        <taxon>Polyneoptera</taxon>
        <taxon>Dictyoptera</taxon>
        <taxon>Blattodea</taxon>
        <taxon>Blaberoidea</taxon>
        <taxon>Blaberidae</taxon>
        <taxon>Diplopterinae</taxon>
        <taxon>Diploptera</taxon>
    </lineage>
</organism>
<keyword evidence="2" id="KW-0472">Membrane</keyword>
<evidence type="ECO:0000256" key="2">
    <source>
        <dbReference type="SAM" id="Phobius"/>
    </source>
</evidence>
<reference evidence="3" key="1">
    <citation type="journal article" date="2023" name="IScience">
        <title>Live-bearing cockroach genome reveals convergent evolutionary mechanisms linked to viviparity in insects and beyond.</title>
        <authorList>
            <person name="Fouks B."/>
            <person name="Harrison M.C."/>
            <person name="Mikhailova A.A."/>
            <person name="Marchal E."/>
            <person name="English S."/>
            <person name="Carruthers M."/>
            <person name="Jennings E.C."/>
            <person name="Chiamaka E.L."/>
            <person name="Frigard R.A."/>
            <person name="Pippel M."/>
            <person name="Attardo G.M."/>
            <person name="Benoit J.B."/>
            <person name="Bornberg-Bauer E."/>
            <person name="Tobe S.S."/>
        </authorList>
    </citation>
    <scope>NUCLEOTIDE SEQUENCE</scope>
    <source>
        <strain evidence="3">Stay&amp;Tobe</strain>
    </source>
</reference>
<dbReference type="Proteomes" id="UP001233999">
    <property type="component" value="Unassembled WGS sequence"/>
</dbReference>
<evidence type="ECO:0000313" key="3">
    <source>
        <dbReference type="EMBL" id="KAJ9601105.1"/>
    </source>
</evidence>
<keyword evidence="2" id="KW-0812">Transmembrane</keyword>
<evidence type="ECO:0000256" key="1">
    <source>
        <dbReference type="SAM" id="MobiDB-lite"/>
    </source>
</evidence>
<dbReference type="EMBL" id="JASPKZ010000035">
    <property type="protein sequence ID" value="KAJ9601105.1"/>
    <property type="molecule type" value="Genomic_DNA"/>
</dbReference>
<proteinExistence type="predicted"/>
<protein>
    <submittedName>
        <fullName evidence="3">Uncharacterized protein</fullName>
    </submittedName>
</protein>
<evidence type="ECO:0000313" key="4">
    <source>
        <dbReference type="Proteomes" id="UP001233999"/>
    </source>
</evidence>
<accession>A0AAD8ES35</accession>
<feature type="non-terminal residue" evidence="3">
    <location>
        <position position="232"/>
    </location>
</feature>
<feature type="transmembrane region" description="Helical" evidence="2">
    <location>
        <begin position="6"/>
        <end position="27"/>
    </location>
</feature>
<gene>
    <name evidence="3" type="ORF">L9F63_000740</name>
</gene>